<dbReference type="PANTHER" id="PTHR13968:SF26">
    <property type="entry name" value="RRM DOMAIN-CONTAINING PROTEIN"/>
    <property type="match status" value="1"/>
</dbReference>
<proteinExistence type="predicted"/>
<accession>A0A9J7KXP8</accession>
<dbReference type="SUPFAM" id="SSF54928">
    <property type="entry name" value="RNA-binding domain, RBD"/>
    <property type="match status" value="1"/>
</dbReference>
<feature type="compositionally biased region" description="Basic and acidic residues" evidence="3">
    <location>
        <begin position="309"/>
        <end position="326"/>
    </location>
</feature>
<dbReference type="Pfam" id="PF00076">
    <property type="entry name" value="RRM_1"/>
    <property type="match status" value="1"/>
</dbReference>
<feature type="compositionally biased region" description="Polar residues" evidence="3">
    <location>
        <begin position="286"/>
        <end position="304"/>
    </location>
</feature>
<dbReference type="GO" id="GO:0005634">
    <property type="term" value="C:nucleus"/>
    <property type="evidence" value="ECO:0000318"/>
    <property type="project" value="GO_Central"/>
</dbReference>
<dbReference type="OrthoDB" id="6730379at2759"/>
<keyword evidence="1 2" id="KW-0694">RNA-binding</keyword>
<dbReference type="InterPro" id="IPR000504">
    <property type="entry name" value="RRM_dom"/>
</dbReference>
<dbReference type="InterPro" id="IPR012677">
    <property type="entry name" value="Nucleotide-bd_a/b_plait_sf"/>
</dbReference>
<dbReference type="PANTHER" id="PTHR13968">
    <property type="entry name" value="HETEROGENEOUS NUCLEAR RIBONUCLEOPROTEIN"/>
    <property type="match status" value="1"/>
</dbReference>
<dbReference type="GeneID" id="118412712"/>
<gene>
    <name evidence="6" type="primary">LOC118412712</name>
</gene>
<organism evidence="5 6">
    <name type="scientific">Branchiostoma floridae</name>
    <name type="common">Florida lancelet</name>
    <name type="synonym">Amphioxus</name>
    <dbReference type="NCBI Taxonomy" id="7739"/>
    <lineage>
        <taxon>Eukaryota</taxon>
        <taxon>Metazoa</taxon>
        <taxon>Chordata</taxon>
        <taxon>Cephalochordata</taxon>
        <taxon>Leptocardii</taxon>
        <taxon>Amphioxiformes</taxon>
        <taxon>Branchiostomatidae</taxon>
        <taxon>Branchiostoma</taxon>
    </lineage>
</organism>
<evidence type="ECO:0000256" key="3">
    <source>
        <dbReference type="SAM" id="MobiDB-lite"/>
    </source>
</evidence>
<dbReference type="InterPro" id="IPR051186">
    <property type="entry name" value="RRM_HNRPC/RALY_subfam"/>
</dbReference>
<dbReference type="OMA" id="EMCDTMV"/>
<dbReference type="InterPro" id="IPR035979">
    <property type="entry name" value="RBD_domain_sf"/>
</dbReference>
<protein>
    <submittedName>
        <fullName evidence="6">Heterogeneous nuclear ribonucleoprotein C-like</fullName>
    </submittedName>
</protein>
<evidence type="ECO:0000256" key="1">
    <source>
        <dbReference type="ARBA" id="ARBA00022884"/>
    </source>
</evidence>
<keyword evidence="5" id="KW-1185">Reference proteome</keyword>
<evidence type="ECO:0000256" key="2">
    <source>
        <dbReference type="PROSITE-ProRule" id="PRU00176"/>
    </source>
</evidence>
<dbReference type="Gene3D" id="3.30.70.330">
    <property type="match status" value="1"/>
</dbReference>
<evidence type="ECO:0000313" key="5">
    <source>
        <dbReference type="Proteomes" id="UP000001554"/>
    </source>
</evidence>
<dbReference type="SMART" id="SM00360">
    <property type="entry name" value="RRM"/>
    <property type="match status" value="1"/>
</dbReference>
<reference evidence="5" key="1">
    <citation type="journal article" date="2020" name="Nat. Ecol. Evol.">
        <title>Deeply conserved synteny resolves early events in vertebrate evolution.</title>
        <authorList>
            <person name="Simakov O."/>
            <person name="Marletaz F."/>
            <person name="Yue J.X."/>
            <person name="O'Connell B."/>
            <person name="Jenkins J."/>
            <person name="Brandt A."/>
            <person name="Calef R."/>
            <person name="Tung C.H."/>
            <person name="Huang T.K."/>
            <person name="Schmutz J."/>
            <person name="Satoh N."/>
            <person name="Yu J.K."/>
            <person name="Putnam N.H."/>
            <person name="Green R.E."/>
            <person name="Rokhsar D.S."/>
        </authorList>
    </citation>
    <scope>NUCLEOTIDE SEQUENCE [LARGE SCALE GENOMIC DNA]</scope>
    <source>
        <strain evidence="5">S238N-H82</strain>
    </source>
</reference>
<evidence type="ECO:0000259" key="4">
    <source>
        <dbReference type="PROSITE" id="PS50102"/>
    </source>
</evidence>
<dbReference type="InterPro" id="IPR013087">
    <property type="entry name" value="Znf_C2H2_type"/>
</dbReference>
<reference evidence="6" key="2">
    <citation type="submission" date="2025-08" db="UniProtKB">
        <authorList>
            <consortium name="RefSeq"/>
        </authorList>
    </citation>
    <scope>IDENTIFICATION</scope>
    <source>
        <strain evidence="6">S238N-H82</strain>
        <tissue evidence="6">Testes</tissue>
    </source>
</reference>
<feature type="domain" description="RRM" evidence="4">
    <location>
        <begin position="19"/>
        <end position="90"/>
    </location>
</feature>
<dbReference type="RefSeq" id="XP_035671633.1">
    <property type="nucleotide sequence ID" value="XM_035815740.1"/>
</dbReference>
<dbReference type="KEGG" id="bfo:118412712"/>
<dbReference type="GO" id="GO:0003723">
    <property type="term" value="F:RNA binding"/>
    <property type="evidence" value="ECO:0000318"/>
    <property type="project" value="GO_Central"/>
</dbReference>
<dbReference type="Proteomes" id="UP000001554">
    <property type="component" value="Chromosome 3"/>
</dbReference>
<name>A0A9J7KXP8_BRAFL</name>
<dbReference type="AlphaFoldDB" id="A0A9J7KXP8"/>
<dbReference type="PROSITE" id="PS00028">
    <property type="entry name" value="ZINC_FINGER_C2H2_1"/>
    <property type="match status" value="1"/>
</dbReference>
<dbReference type="PROSITE" id="PS50102">
    <property type="entry name" value="RRM"/>
    <property type="match status" value="1"/>
</dbReference>
<sequence>MTGGISNVTNSTDIRDMKSRVFVGNLNTVKVSKAEVENVFSRYGRIRGFSIHKGYAFVQYTDEAEARAAVTGEDGREIAGQVLDCNLVSEPKPDRPRAAKRATTPMNGRTAMEDHAITVLSPLLLREFCHLREPPNRLMRQTFLTNGQPPPPPLLPGYRLLKKSRGRPVTNGMSRKHNTMNRSAMMSDILICGRCKDMFSTLERLRHHKLVGCRPRPTCPCGKGDANTEKDTPFDWVCRFCHQSFDGPWPLMQHASAVHNNTIYSEAGQDPGNLLNGHHQAEETESSGSLSSVETRGSDSSSDEVINGVRDELLIQPDDHTIDQGT</sequence>
<evidence type="ECO:0000313" key="6">
    <source>
        <dbReference type="RefSeq" id="XP_035671633.1"/>
    </source>
</evidence>
<feature type="region of interest" description="Disordered" evidence="3">
    <location>
        <begin position="264"/>
        <end position="326"/>
    </location>
</feature>